<reference evidence="2" key="1">
    <citation type="submission" date="2014-03" db="EMBL/GenBank/DDBJ databases">
        <title>The sialotranscriptome of Amblyomma triste, Amblyomma parvum and Amblyomma cajennense ticks, uncovered by 454-based RNA-seq.</title>
        <authorList>
            <person name="Garcia G.R."/>
            <person name="Gardinassi L.G."/>
            <person name="Ribeiro J.M."/>
            <person name="Anatriello E."/>
            <person name="Ferreira B.R."/>
            <person name="Moreira H.N."/>
            <person name="Mafra C."/>
            <person name="Olegario M.M."/>
            <person name="Szabo P.J."/>
            <person name="Miranda-Santos I.K."/>
            <person name="Maruyama S.R."/>
        </authorList>
    </citation>
    <scope>NUCLEOTIDE SEQUENCE</scope>
    <source>
        <strain evidence="2">Mato Grasso do Sul</strain>
        <tissue evidence="2">Salivary glands</tissue>
    </source>
</reference>
<sequence length="86" mass="9871">MTFPTKVSPYCLLYCFCDLLVCVHGFVFCAVPDLTIMQRYLGAKILMNRNKQKCLIFLSPVAEWNCGVFLHLTKQFESPMSKCLVL</sequence>
<keyword evidence="1" id="KW-0812">Transmembrane</keyword>
<keyword evidence="1" id="KW-1133">Transmembrane helix</keyword>
<keyword evidence="1" id="KW-0472">Membrane</keyword>
<accession>A0A023G178</accession>
<dbReference type="EMBL" id="GBBM01007944">
    <property type="protein sequence ID" value="JAC27474.1"/>
    <property type="molecule type" value="mRNA"/>
</dbReference>
<feature type="transmembrane region" description="Helical" evidence="1">
    <location>
        <begin position="12"/>
        <end position="34"/>
    </location>
</feature>
<proteinExistence type="evidence at transcript level"/>
<organism evidence="2">
    <name type="scientific">Amblyomma triste</name>
    <name type="common">Neotropical tick</name>
    <dbReference type="NCBI Taxonomy" id="251400"/>
    <lineage>
        <taxon>Eukaryota</taxon>
        <taxon>Metazoa</taxon>
        <taxon>Ecdysozoa</taxon>
        <taxon>Arthropoda</taxon>
        <taxon>Chelicerata</taxon>
        <taxon>Arachnida</taxon>
        <taxon>Acari</taxon>
        <taxon>Parasitiformes</taxon>
        <taxon>Ixodida</taxon>
        <taxon>Ixodoidea</taxon>
        <taxon>Ixodidae</taxon>
        <taxon>Amblyomminae</taxon>
        <taxon>Amblyomma</taxon>
    </lineage>
</organism>
<protein>
    <submittedName>
        <fullName evidence="2">Putative secreted protein</fullName>
    </submittedName>
</protein>
<dbReference type="AlphaFoldDB" id="A0A023G178"/>
<name>A0A023G178_AMBTT</name>
<evidence type="ECO:0000313" key="2">
    <source>
        <dbReference type="EMBL" id="JAC27474.1"/>
    </source>
</evidence>
<evidence type="ECO:0000256" key="1">
    <source>
        <dbReference type="SAM" id="Phobius"/>
    </source>
</evidence>